<dbReference type="SMART" id="SM00220">
    <property type="entry name" value="S_TKc"/>
    <property type="match status" value="1"/>
</dbReference>
<proteinExistence type="inferred from homology"/>
<evidence type="ECO:0000256" key="4">
    <source>
        <dbReference type="ARBA" id="ARBA00022679"/>
    </source>
</evidence>
<dbReference type="Proteomes" id="UP000001548">
    <property type="component" value="Unassembled WGS sequence"/>
</dbReference>
<evidence type="ECO:0000256" key="3">
    <source>
        <dbReference type="ARBA" id="ARBA00022527"/>
    </source>
</evidence>
<comment type="similarity">
    <text evidence="1">Belongs to the protein kinase superfamily. NEK Ser/Thr protein kinase family. NIMA subfamily.</text>
</comment>
<dbReference type="GO" id="GO:0004674">
    <property type="term" value="F:protein serine/threonine kinase activity"/>
    <property type="evidence" value="ECO:0007669"/>
    <property type="project" value="UniProtKB-KW"/>
</dbReference>
<dbReference type="FunFam" id="1.10.510.10:FF:001228">
    <property type="entry name" value="Kinase, NEK"/>
    <property type="match status" value="1"/>
</dbReference>
<evidence type="ECO:0000256" key="2">
    <source>
        <dbReference type="ARBA" id="ARBA00012513"/>
    </source>
</evidence>
<keyword evidence="4" id="KW-0808">Transferase</keyword>
<keyword evidence="12" id="KW-1185">Reference proteome</keyword>
<dbReference type="PROSITE" id="PS50011">
    <property type="entry name" value="PROTEIN_KINASE_DOM"/>
    <property type="match status" value="1"/>
</dbReference>
<accession>A8B8Y7</accession>
<keyword evidence="6 11" id="KW-0418">Kinase</keyword>
<evidence type="ECO:0000256" key="5">
    <source>
        <dbReference type="ARBA" id="ARBA00022741"/>
    </source>
</evidence>
<evidence type="ECO:0000259" key="10">
    <source>
        <dbReference type="PROSITE" id="PS50011"/>
    </source>
</evidence>
<dbReference type="Gene3D" id="3.30.200.20">
    <property type="entry name" value="Phosphorylase Kinase, domain 1"/>
    <property type="match status" value="1"/>
</dbReference>
<dbReference type="EMBL" id="AACB03000004">
    <property type="protein sequence ID" value="KAE8302367.1"/>
    <property type="molecule type" value="Genomic_DNA"/>
</dbReference>
<dbReference type="PANTHER" id="PTHR43671">
    <property type="entry name" value="SERINE/THREONINE-PROTEIN KINASE NEK"/>
    <property type="match status" value="1"/>
</dbReference>
<dbReference type="InterPro" id="IPR000719">
    <property type="entry name" value="Prot_kinase_dom"/>
</dbReference>
<dbReference type="InterPro" id="IPR008271">
    <property type="entry name" value="Ser/Thr_kinase_AS"/>
</dbReference>
<reference evidence="11 12" key="1">
    <citation type="journal article" date="2007" name="Science">
        <title>Genomic minimalism in the early diverging intestinal parasite Giardia lamblia.</title>
        <authorList>
            <person name="Morrison H.G."/>
            <person name="McArthur A.G."/>
            <person name="Gillin F.D."/>
            <person name="Aley S.B."/>
            <person name="Adam R.D."/>
            <person name="Olsen G.J."/>
            <person name="Best A.A."/>
            <person name="Cande W.Z."/>
            <person name="Chen F."/>
            <person name="Cipriano M.J."/>
            <person name="Davids B.J."/>
            <person name="Dawson S.C."/>
            <person name="Elmendorf H.G."/>
            <person name="Hehl A.B."/>
            <person name="Holder M.E."/>
            <person name="Huse S.M."/>
            <person name="Kim U.U."/>
            <person name="Lasek-Nesselquist E."/>
            <person name="Manning G."/>
            <person name="Nigam A."/>
            <person name="Nixon J.E."/>
            <person name="Palm D."/>
            <person name="Passamaneck N.E."/>
            <person name="Prabhu A."/>
            <person name="Reich C.I."/>
            <person name="Reiner D.S."/>
            <person name="Samuelson J."/>
            <person name="Svard S.G."/>
            <person name="Sogin M.L."/>
        </authorList>
    </citation>
    <scope>NUCLEOTIDE SEQUENCE [LARGE SCALE GENOMIC DNA]</scope>
    <source>
        <strain evidence="11 12">WB C6</strain>
    </source>
</reference>
<evidence type="ECO:0000256" key="7">
    <source>
        <dbReference type="ARBA" id="ARBA00022840"/>
    </source>
</evidence>
<evidence type="ECO:0000256" key="6">
    <source>
        <dbReference type="ARBA" id="ARBA00022777"/>
    </source>
</evidence>
<comment type="catalytic activity">
    <reaction evidence="9">
        <text>L-seryl-[protein] + ATP = O-phospho-L-seryl-[protein] + ADP + H(+)</text>
        <dbReference type="Rhea" id="RHEA:17989"/>
        <dbReference type="Rhea" id="RHEA-COMP:9863"/>
        <dbReference type="Rhea" id="RHEA-COMP:11604"/>
        <dbReference type="ChEBI" id="CHEBI:15378"/>
        <dbReference type="ChEBI" id="CHEBI:29999"/>
        <dbReference type="ChEBI" id="CHEBI:30616"/>
        <dbReference type="ChEBI" id="CHEBI:83421"/>
        <dbReference type="ChEBI" id="CHEBI:456216"/>
        <dbReference type="EC" id="2.7.11.1"/>
    </reaction>
</comment>
<dbReference type="EC" id="2.7.11.1" evidence="2"/>
<evidence type="ECO:0000313" key="11">
    <source>
        <dbReference type="EMBL" id="KAE8302367.1"/>
    </source>
</evidence>
<dbReference type="InterPro" id="IPR050660">
    <property type="entry name" value="NEK_Ser/Thr_kinase"/>
</dbReference>
<dbReference type="FunFam" id="3.30.200.20:FF:000879">
    <property type="entry name" value="Kinase, NEK"/>
    <property type="match status" value="1"/>
</dbReference>
<keyword evidence="3" id="KW-0723">Serine/threonine-protein kinase</keyword>
<evidence type="ECO:0000256" key="9">
    <source>
        <dbReference type="ARBA" id="ARBA00048679"/>
    </source>
</evidence>
<dbReference type="GeneID" id="5701636"/>
<dbReference type="SUPFAM" id="SSF56112">
    <property type="entry name" value="Protein kinase-like (PK-like)"/>
    <property type="match status" value="1"/>
</dbReference>
<protein>
    <recommendedName>
        <fullName evidence="2">non-specific serine/threonine protein kinase</fullName>
        <ecNumber evidence="2">2.7.11.1</ecNumber>
    </recommendedName>
</protein>
<keyword evidence="5" id="KW-0547">Nucleotide-binding</keyword>
<evidence type="ECO:0000313" key="12">
    <source>
        <dbReference type="Proteomes" id="UP000001548"/>
    </source>
</evidence>
<evidence type="ECO:0000256" key="8">
    <source>
        <dbReference type="ARBA" id="ARBA00047899"/>
    </source>
</evidence>
<dbReference type="InterPro" id="IPR017441">
    <property type="entry name" value="Protein_kinase_ATP_BS"/>
</dbReference>
<name>A8B8Y7_GIAIC</name>
<dbReference type="KEGG" id="gla:GL50803_00101534"/>
<comment type="catalytic activity">
    <reaction evidence="8">
        <text>L-threonyl-[protein] + ATP = O-phospho-L-threonyl-[protein] + ADP + H(+)</text>
        <dbReference type="Rhea" id="RHEA:46608"/>
        <dbReference type="Rhea" id="RHEA-COMP:11060"/>
        <dbReference type="Rhea" id="RHEA-COMP:11605"/>
        <dbReference type="ChEBI" id="CHEBI:15378"/>
        <dbReference type="ChEBI" id="CHEBI:30013"/>
        <dbReference type="ChEBI" id="CHEBI:30616"/>
        <dbReference type="ChEBI" id="CHEBI:61977"/>
        <dbReference type="ChEBI" id="CHEBI:456216"/>
        <dbReference type="EC" id="2.7.11.1"/>
    </reaction>
</comment>
<dbReference type="VEuPathDB" id="GiardiaDB:GL50803_101534"/>
<dbReference type="PROSITE" id="PS00107">
    <property type="entry name" value="PROTEIN_KINASE_ATP"/>
    <property type="match status" value="1"/>
</dbReference>
<organism evidence="11 12">
    <name type="scientific">Giardia intestinalis (strain ATCC 50803 / WB clone C6)</name>
    <name type="common">Giardia lamblia</name>
    <dbReference type="NCBI Taxonomy" id="184922"/>
    <lineage>
        <taxon>Eukaryota</taxon>
        <taxon>Metamonada</taxon>
        <taxon>Diplomonadida</taxon>
        <taxon>Hexamitidae</taxon>
        <taxon>Giardiinae</taxon>
        <taxon>Giardia</taxon>
    </lineage>
</organism>
<gene>
    <name evidence="11" type="ORF">GL50803_00101534</name>
</gene>
<comment type="caution">
    <text evidence="11">The sequence shown here is derived from an EMBL/GenBank/DDBJ whole genome shotgun (WGS) entry which is preliminary data.</text>
</comment>
<dbReference type="HOGENOM" id="CLU_070457_0_0_1"/>
<dbReference type="Pfam" id="PF00069">
    <property type="entry name" value="Pkinase"/>
    <property type="match status" value="1"/>
</dbReference>
<evidence type="ECO:0000256" key="1">
    <source>
        <dbReference type="ARBA" id="ARBA00010886"/>
    </source>
</evidence>
<dbReference type="PANTHER" id="PTHR43671:SF98">
    <property type="entry name" value="SERINE_THREONINE-PROTEIN KINASE NEK11"/>
    <property type="match status" value="1"/>
</dbReference>
<dbReference type="AlphaFoldDB" id="A8B8Y7"/>
<dbReference type="RefSeq" id="XP_001708720.1">
    <property type="nucleotide sequence ID" value="XM_001708668.1"/>
</dbReference>
<dbReference type="InterPro" id="IPR011009">
    <property type="entry name" value="Kinase-like_dom_sf"/>
</dbReference>
<sequence length="285" mass="31414">MRAAPPGAAPTAPRVSEFTFEQLRGLLGNVLGRGAMGTVYALRGYQGLAVKEIRLDSLNEKAIDALMLELDVLPGLHHPGVLRYHQVIKGNDLVYIVMDRHSRTLNDLVIECKQGDRPISVTMILSSVRQLVAALAYLHSVSGVGADGHPYQGLVHRDLKPANVLISKKGKRFIIADFGLCKDALRCGSTYAGTPLYMAPETLIRNKTSPASDVWSLGVILYELTTLRRPDFLGGKEPAEVFIDGWRPDLSGVTDGFIKSVLERIFVLEPERRPTARELCEMLRQ</sequence>
<feature type="domain" description="Protein kinase" evidence="10">
    <location>
        <begin position="25"/>
        <end position="285"/>
    </location>
</feature>
<dbReference type="GO" id="GO:0005524">
    <property type="term" value="F:ATP binding"/>
    <property type="evidence" value="ECO:0007669"/>
    <property type="project" value="UniProtKB-UniRule"/>
</dbReference>
<dbReference type="PROSITE" id="PS00108">
    <property type="entry name" value="PROTEIN_KINASE_ST"/>
    <property type="match status" value="1"/>
</dbReference>
<keyword evidence="7" id="KW-0067">ATP-binding</keyword>
<dbReference type="OMA" id="ENPWFIM"/>
<dbReference type="Gene3D" id="1.10.510.10">
    <property type="entry name" value="Transferase(Phosphotransferase) domain 1"/>
    <property type="match status" value="1"/>
</dbReference>